<evidence type="ECO:0000313" key="16">
    <source>
        <dbReference type="Proteomes" id="UP000030661"/>
    </source>
</evidence>
<evidence type="ECO:0000256" key="10">
    <source>
        <dbReference type="HAMAP-Rule" id="MF_00952"/>
    </source>
</evidence>
<dbReference type="Pfam" id="PF01131">
    <property type="entry name" value="Topoisom_bac"/>
    <property type="match status" value="1"/>
</dbReference>
<comment type="catalytic activity">
    <reaction evidence="1 10">
        <text>ATP-independent breakage of single-stranded DNA, followed by passage and rejoining.</text>
        <dbReference type="EC" id="5.6.2.1"/>
    </reaction>
</comment>
<dbReference type="PANTHER" id="PTHR42785:SF1">
    <property type="entry name" value="DNA TOPOISOMERASE"/>
    <property type="match status" value="1"/>
</dbReference>
<dbReference type="SMART" id="SM00493">
    <property type="entry name" value="TOPRIM"/>
    <property type="match status" value="1"/>
</dbReference>
<dbReference type="InterPro" id="IPR013825">
    <property type="entry name" value="Topo_IA_cen_sub2"/>
</dbReference>
<evidence type="ECO:0000256" key="3">
    <source>
        <dbReference type="ARBA" id="ARBA00022723"/>
    </source>
</evidence>
<feature type="site" description="Interaction with DNA" evidence="10">
    <location>
        <position position="509"/>
    </location>
</feature>
<evidence type="ECO:0000256" key="5">
    <source>
        <dbReference type="ARBA" id="ARBA00022833"/>
    </source>
</evidence>
<evidence type="ECO:0000259" key="13">
    <source>
        <dbReference type="PROSITE" id="PS50880"/>
    </source>
</evidence>
<dbReference type="PRINTS" id="PR00417">
    <property type="entry name" value="PRTPISMRASEI"/>
</dbReference>
<feature type="region of interest" description="Interaction with DNA" evidence="10">
    <location>
        <begin position="166"/>
        <end position="171"/>
    </location>
</feature>
<dbReference type="InterPro" id="IPR013826">
    <property type="entry name" value="Topo_IA_cen_sub3"/>
</dbReference>
<feature type="site" description="Interaction with DNA" evidence="10">
    <location>
        <position position="143"/>
    </location>
</feature>
<dbReference type="Gene3D" id="1.10.460.10">
    <property type="entry name" value="Topoisomerase I, domain 2"/>
    <property type="match status" value="1"/>
</dbReference>
<keyword evidence="6" id="KW-0460">Magnesium</keyword>
<feature type="site" description="Interaction with DNA" evidence="10">
    <location>
        <position position="142"/>
    </location>
</feature>
<comment type="similarity">
    <text evidence="2 10">Belongs to the type IA topoisomerase family.</text>
</comment>
<keyword evidence="4" id="KW-0863">Zinc-finger</keyword>
<dbReference type="InterPro" id="IPR023405">
    <property type="entry name" value="Topo_IA_core_domain"/>
</dbReference>
<dbReference type="SMART" id="SM00436">
    <property type="entry name" value="TOP1Bc"/>
    <property type="match status" value="1"/>
</dbReference>
<dbReference type="SUPFAM" id="SSF57783">
    <property type="entry name" value="Zinc beta-ribbon"/>
    <property type="match status" value="3"/>
</dbReference>
<dbReference type="SUPFAM" id="SSF56712">
    <property type="entry name" value="Prokaryotic type I DNA topoisomerase"/>
    <property type="match status" value="1"/>
</dbReference>
<feature type="compositionally biased region" description="Low complexity" evidence="12">
    <location>
        <begin position="434"/>
        <end position="445"/>
    </location>
</feature>
<keyword evidence="3" id="KW-0479">Metal-binding</keyword>
<dbReference type="InterPro" id="IPR036311">
    <property type="entry name" value="Ta0289_C"/>
</dbReference>
<dbReference type="InterPro" id="IPR013497">
    <property type="entry name" value="Topo_IA_cen"/>
</dbReference>
<proteinExistence type="inferred from homology"/>
<feature type="region of interest" description="Disordered" evidence="12">
    <location>
        <begin position="430"/>
        <end position="450"/>
    </location>
</feature>
<dbReference type="Gene3D" id="3.30.65.10">
    <property type="entry name" value="Bacterial Topoisomerase I, domain 1"/>
    <property type="match status" value="4"/>
</dbReference>
<evidence type="ECO:0000256" key="6">
    <source>
        <dbReference type="ARBA" id="ARBA00022842"/>
    </source>
</evidence>
<evidence type="ECO:0000259" key="14">
    <source>
        <dbReference type="PROSITE" id="PS52039"/>
    </source>
</evidence>
<feature type="coiled-coil region" evidence="11">
    <location>
        <begin position="570"/>
        <end position="597"/>
    </location>
</feature>
<feature type="site" description="Interaction with DNA" evidence="10">
    <location>
        <position position="146"/>
    </location>
</feature>
<feature type="active site" description="O-(5'-phospho-DNA)-tyrosine intermediate" evidence="10">
    <location>
        <position position="304"/>
    </location>
</feature>
<evidence type="ECO:0000256" key="9">
    <source>
        <dbReference type="ARBA" id="ARBA00023235"/>
    </source>
</evidence>
<dbReference type="GO" id="GO:0003677">
    <property type="term" value="F:DNA binding"/>
    <property type="evidence" value="ECO:0007669"/>
    <property type="project" value="UniProtKB-KW"/>
</dbReference>
<evidence type="ECO:0000256" key="7">
    <source>
        <dbReference type="ARBA" id="ARBA00023029"/>
    </source>
</evidence>
<dbReference type="SMART" id="SM00437">
    <property type="entry name" value="TOP1Ac"/>
    <property type="match status" value="1"/>
</dbReference>
<keyword evidence="11" id="KW-0175">Coiled coil</keyword>
<feature type="domain" description="Topo IA-type catalytic" evidence="14">
    <location>
        <begin position="132"/>
        <end position="577"/>
    </location>
</feature>
<dbReference type="PROSITE" id="PS50880">
    <property type="entry name" value="TOPRIM"/>
    <property type="match status" value="1"/>
</dbReference>
<feature type="site" description="Interaction with DNA" evidence="10">
    <location>
        <position position="33"/>
    </location>
</feature>
<dbReference type="Pfam" id="PF01751">
    <property type="entry name" value="Toprim"/>
    <property type="match status" value="1"/>
</dbReference>
<dbReference type="InterPro" id="IPR003602">
    <property type="entry name" value="Topo_IA_DNA-bd_dom"/>
</dbReference>
<name>A0A081C1T5_VECG1</name>
<keyword evidence="16" id="KW-1185">Reference proteome</keyword>
<dbReference type="GO" id="GO:0003917">
    <property type="term" value="F:DNA topoisomerase type I (single strand cut, ATP-independent) activity"/>
    <property type="evidence" value="ECO:0007669"/>
    <property type="project" value="UniProtKB-UniRule"/>
</dbReference>
<accession>A0A081C1T5</accession>
<feature type="site" description="Interaction with DNA" evidence="10">
    <location>
        <position position="306"/>
    </location>
</feature>
<keyword evidence="8 10" id="KW-0238">DNA-binding</keyword>
<dbReference type="NCBIfam" id="TIGR01051">
    <property type="entry name" value="topA_bact"/>
    <property type="match status" value="1"/>
</dbReference>
<evidence type="ECO:0000256" key="8">
    <source>
        <dbReference type="ARBA" id="ARBA00023125"/>
    </source>
</evidence>
<dbReference type="PANTHER" id="PTHR42785">
    <property type="entry name" value="DNA TOPOISOMERASE, TYPE IA, CORE"/>
    <property type="match status" value="1"/>
</dbReference>
<dbReference type="PROSITE" id="PS52039">
    <property type="entry name" value="TOPO_IA_2"/>
    <property type="match status" value="1"/>
</dbReference>
<evidence type="ECO:0000256" key="1">
    <source>
        <dbReference type="ARBA" id="ARBA00000213"/>
    </source>
</evidence>
<dbReference type="HAMAP" id="MF_00952">
    <property type="entry name" value="Topoisom_1_prok"/>
    <property type="match status" value="1"/>
</dbReference>
<dbReference type="eggNOG" id="COG0550">
    <property type="taxonomic scope" value="Bacteria"/>
</dbReference>
<dbReference type="InterPro" id="IPR013498">
    <property type="entry name" value="Topo_IA_Znf"/>
</dbReference>
<dbReference type="GO" id="GO:0005694">
    <property type="term" value="C:chromosome"/>
    <property type="evidence" value="ECO:0007669"/>
    <property type="project" value="InterPro"/>
</dbReference>
<evidence type="ECO:0000256" key="2">
    <source>
        <dbReference type="ARBA" id="ARBA00009446"/>
    </source>
</evidence>
<dbReference type="EMBL" id="DF820467">
    <property type="protein sequence ID" value="GAK58540.1"/>
    <property type="molecule type" value="Genomic_DNA"/>
</dbReference>
<dbReference type="InterPro" id="IPR000380">
    <property type="entry name" value="Topo_IA"/>
</dbReference>
<comment type="function">
    <text evidence="10">Releases the supercoiling and torsional tension of DNA, which is introduced during the DNA replication and transcription, by transiently cleaving and rejoining one strand of the DNA duplex. Introduces a single-strand break via transesterification at a target site in duplex DNA. The scissile phosphodiester is attacked by the catalytic tyrosine of the enzyme, resulting in the formation of a DNA-(5'-phosphotyrosyl)-enzyme intermediate and the expulsion of a 3'-OH DNA strand. The free DNA strand then undergoes passage around the unbroken strand, thus removing DNA supercoils. Finally, in the religation step, the DNA 3'-OH attacks the covalent intermediate to expel the active-site tyrosine and restore the DNA phosphodiester backbone.</text>
</comment>
<dbReference type="CDD" id="cd03363">
    <property type="entry name" value="TOPRIM_TopoIA_TopoI"/>
    <property type="match status" value="1"/>
</dbReference>
<evidence type="ECO:0000256" key="12">
    <source>
        <dbReference type="SAM" id="MobiDB-lite"/>
    </source>
</evidence>
<sequence length="826" mass="93355">MAKSLIIVESPAKAKTIHKYLGSKFLVKASVGHIKDLPPKKLGVDIEQNFQPEYVTIRGKNTVIQELKDAAKQVESIYLAPDPDREGEAISWHIAEELKKSKNVTPNIYRVMFNEITPKAIAEAMKHPGPININKVDAQQARRILDRLVGYKISPLLWKKVQKGLSAGRVQSVALRLICEREREIQAFVSEEYWSITAQLEGKVPPAFEAKLIKIGRTKANITNEQQATTIVNELRQPQLQFIVESVTQKETQRKPVAPFTTSTLQQEAARKLRFAAKKTMTIAQKLYEGMEIGEDSPVGLITYMRTDSTRISDDALQETRTYIEEKFGKSYLPAKPHSYKTQKAAQEAHEAIRPTSVYREPERLKAYLSKDELNLYTLIWKRLVASQMKPAVMDVTTIDILAGTYLFRASGSVLKFAGFMQLYIESTDAPSDQENNQNGNGSQNGEKDVLLPPLEQGEKLNLLDLISKQHFTQPPPRYTEASLVKELEKCGIGRPSTYASIISTILDREYVSREERKLIPTELGLLITDLLVENFPQILNVGFTANLEEQLDKIEEGELNWIQSLQTFYQSFSQELERAAKEMRNVKQEREEVTDEKCEKCGSPMKIKYGRYGKFLACSDFPKCRNTKPLGSSEERTNVEPSAQPSTEPETQEMCEKCGKPMILKRGRYGEFLACSGYPECKNTKKIVQSKNGEKAVKKAVIETDEICEKCGAKLVIREGRYGKFYSCSNYPKCKFVKPVGTGVKCPEEGCGGELVQRRGKNRTFFYSCSNYPTCKYSLKNKPVPRACPQCHAPFLVEKWDKNTEQTYIACANPQCDYAEHAVGV</sequence>
<dbReference type="EC" id="5.6.2.1" evidence="10"/>
<dbReference type="GO" id="GO:0006265">
    <property type="term" value="P:DNA topological change"/>
    <property type="evidence" value="ECO:0007669"/>
    <property type="project" value="UniProtKB-UniRule"/>
</dbReference>
<dbReference type="STRING" id="1499967.U27_05514"/>
<dbReference type="Gene3D" id="1.10.290.10">
    <property type="entry name" value="Topoisomerase I, domain 4"/>
    <property type="match status" value="1"/>
</dbReference>
<feature type="domain" description="Toprim" evidence="13">
    <location>
        <begin position="3"/>
        <end position="116"/>
    </location>
</feature>
<gene>
    <name evidence="10" type="primary">topA</name>
    <name evidence="15" type="ORF">U27_05514</name>
</gene>
<dbReference type="InterPro" id="IPR023406">
    <property type="entry name" value="Topo_IA_AS"/>
</dbReference>
<feature type="compositionally biased region" description="Polar residues" evidence="12">
    <location>
        <begin position="640"/>
        <end position="650"/>
    </location>
</feature>
<organism evidence="15">
    <name type="scientific">Vecturithrix granuli</name>
    <dbReference type="NCBI Taxonomy" id="1499967"/>
    <lineage>
        <taxon>Bacteria</taxon>
        <taxon>Candidatus Moduliflexota</taxon>
        <taxon>Candidatus Vecturitrichia</taxon>
        <taxon>Candidatus Vecturitrichales</taxon>
        <taxon>Candidatus Vecturitrichaceae</taxon>
        <taxon>Candidatus Vecturithrix</taxon>
    </lineage>
</organism>
<dbReference type="Gene3D" id="2.70.20.10">
    <property type="entry name" value="Topoisomerase I, domain 3"/>
    <property type="match status" value="1"/>
</dbReference>
<dbReference type="HOGENOM" id="CLU_002929_4_3_0"/>
<comment type="subunit">
    <text evidence="10">Monomer.</text>
</comment>
<feature type="region of interest" description="Disordered" evidence="12">
    <location>
        <begin position="630"/>
        <end position="652"/>
    </location>
</feature>
<dbReference type="InterPro" id="IPR028612">
    <property type="entry name" value="Topoisom_1_IA"/>
</dbReference>
<keyword evidence="7 10" id="KW-0799">Topoisomerase</keyword>
<dbReference type="InterPro" id="IPR034149">
    <property type="entry name" value="TOPRIM_TopoI"/>
</dbReference>
<dbReference type="InterPro" id="IPR005733">
    <property type="entry name" value="TopoI_bac-type"/>
</dbReference>
<keyword evidence="9 10" id="KW-0413">Isomerase</keyword>
<dbReference type="CDD" id="cd00186">
    <property type="entry name" value="TOP1Ac"/>
    <property type="match status" value="1"/>
</dbReference>
<dbReference type="PROSITE" id="PS00396">
    <property type="entry name" value="TOPO_IA_1"/>
    <property type="match status" value="1"/>
</dbReference>
<dbReference type="InterPro" id="IPR013824">
    <property type="entry name" value="Topo_IA_cen_sub1"/>
</dbReference>
<dbReference type="GO" id="GO:0008270">
    <property type="term" value="F:zinc ion binding"/>
    <property type="evidence" value="ECO:0007669"/>
    <property type="project" value="UniProtKB-KW"/>
</dbReference>
<feature type="site" description="Interaction with DNA" evidence="10">
    <location>
        <position position="151"/>
    </location>
</feature>
<evidence type="ECO:0000256" key="11">
    <source>
        <dbReference type="SAM" id="Coils"/>
    </source>
</evidence>
<evidence type="ECO:0000313" key="15">
    <source>
        <dbReference type="EMBL" id="GAK58540.1"/>
    </source>
</evidence>
<dbReference type="AlphaFoldDB" id="A0A081C1T5"/>
<dbReference type="InterPro" id="IPR006171">
    <property type="entry name" value="TOPRIM_dom"/>
</dbReference>
<evidence type="ECO:0000256" key="4">
    <source>
        <dbReference type="ARBA" id="ARBA00022771"/>
    </source>
</evidence>
<dbReference type="Pfam" id="PF01396">
    <property type="entry name" value="Zn_ribbon_Top1"/>
    <property type="match status" value="5"/>
</dbReference>
<reference evidence="15" key="1">
    <citation type="journal article" date="2015" name="PeerJ">
        <title>First genomic representation of candidate bacterial phylum KSB3 points to enhanced environmental sensing as a trigger of wastewater bulking.</title>
        <authorList>
            <person name="Sekiguchi Y."/>
            <person name="Ohashi A."/>
            <person name="Parks D.H."/>
            <person name="Yamauchi T."/>
            <person name="Tyson G.W."/>
            <person name="Hugenholtz P."/>
        </authorList>
    </citation>
    <scope>NUCLEOTIDE SEQUENCE [LARGE SCALE GENOMIC DNA]</scope>
</reference>
<dbReference type="Proteomes" id="UP000030661">
    <property type="component" value="Unassembled WGS sequence"/>
</dbReference>
<protein>
    <recommendedName>
        <fullName evidence="10">DNA topoisomerase 1</fullName>
        <ecNumber evidence="10">5.6.2.1</ecNumber>
    </recommendedName>
    <alternativeName>
        <fullName evidence="10">DNA topoisomerase I</fullName>
    </alternativeName>
</protein>
<dbReference type="InterPro" id="IPR003601">
    <property type="entry name" value="Topo_IA_2"/>
</dbReference>
<dbReference type="Gene3D" id="3.40.50.140">
    <property type="match status" value="1"/>
</dbReference>
<keyword evidence="5" id="KW-0862">Zinc</keyword>
<feature type="site" description="Interaction with DNA" evidence="10">
    <location>
        <position position="158"/>
    </location>
</feature>
<dbReference type="SUPFAM" id="SSF103623">
    <property type="entry name" value="Hypothetical protein Ta0289 C-terminal domain"/>
    <property type="match status" value="1"/>
</dbReference>